<dbReference type="AlphaFoldDB" id="W4LIN0"/>
<dbReference type="EMBL" id="AZHW01000694">
    <property type="protein sequence ID" value="ETW97196.1"/>
    <property type="molecule type" value="Genomic_DNA"/>
</dbReference>
<protein>
    <recommendedName>
        <fullName evidence="1">PIN domain-containing protein</fullName>
    </recommendedName>
</protein>
<dbReference type="Gene3D" id="3.40.50.1010">
    <property type="entry name" value="5'-nuclease"/>
    <property type="match status" value="1"/>
</dbReference>
<dbReference type="Proteomes" id="UP000019141">
    <property type="component" value="Unassembled WGS sequence"/>
</dbReference>
<evidence type="ECO:0000313" key="3">
    <source>
        <dbReference type="Proteomes" id="UP000019141"/>
    </source>
</evidence>
<dbReference type="HOGENOM" id="CLU_129890_2_0_7"/>
<dbReference type="SUPFAM" id="SSF88723">
    <property type="entry name" value="PIN domain-like"/>
    <property type="match status" value="1"/>
</dbReference>
<dbReference type="InterPro" id="IPR029060">
    <property type="entry name" value="PIN-like_dom_sf"/>
</dbReference>
<organism evidence="2 3">
    <name type="scientific">Entotheonella factor</name>
    <dbReference type="NCBI Taxonomy" id="1429438"/>
    <lineage>
        <taxon>Bacteria</taxon>
        <taxon>Pseudomonadati</taxon>
        <taxon>Nitrospinota/Tectimicrobiota group</taxon>
        <taxon>Candidatus Tectimicrobiota</taxon>
        <taxon>Candidatus Entotheonellia</taxon>
        <taxon>Candidatus Entotheonellales</taxon>
        <taxon>Candidatus Entotheonellaceae</taxon>
        <taxon>Candidatus Entotheonella</taxon>
    </lineage>
</organism>
<name>W4LIN0_ENTF1</name>
<dbReference type="InterPro" id="IPR002716">
    <property type="entry name" value="PIN_dom"/>
</dbReference>
<accession>W4LIN0</accession>
<evidence type="ECO:0000259" key="1">
    <source>
        <dbReference type="Pfam" id="PF01850"/>
    </source>
</evidence>
<reference evidence="2 3" key="1">
    <citation type="journal article" date="2014" name="Nature">
        <title>An environmental bacterial taxon with a large and distinct metabolic repertoire.</title>
        <authorList>
            <person name="Wilson M.C."/>
            <person name="Mori T."/>
            <person name="Ruckert C."/>
            <person name="Uria A.R."/>
            <person name="Helf M.J."/>
            <person name="Takada K."/>
            <person name="Gernert C."/>
            <person name="Steffens U.A."/>
            <person name="Heycke N."/>
            <person name="Schmitt S."/>
            <person name="Rinke C."/>
            <person name="Helfrich E.J."/>
            <person name="Brachmann A.O."/>
            <person name="Gurgui C."/>
            <person name="Wakimoto T."/>
            <person name="Kracht M."/>
            <person name="Crusemann M."/>
            <person name="Hentschel U."/>
            <person name="Abe I."/>
            <person name="Matsunaga S."/>
            <person name="Kalinowski J."/>
            <person name="Takeyama H."/>
            <person name="Piel J."/>
        </authorList>
    </citation>
    <scope>NUCLEOTIDE SEQUENCE [LARGE SCALE GENOMIC DNA]</scope>
    <source>
        <strain evidence="3">TSY1</strain>
    </source>
</reference>
<proteinExistence type="predicted"/>
<comment type="caution">
    <text evidence="2">The sequence shown here is derived from an EMBL/GenBank/DDBJ whole genome shotgun (WGS) entry which is preliminary data.</text>
</comment>
<gene>
    <name evidence="2" type="ORF">ETSY1_23605</name>
</gene>
<sequence>MEYLTDAHALLWHLYEPQRLGSEARQAFAHADTGQACIHVPAVVIAEVLMVVQKGRLQDATLAHLLPHLDAMAKSDNYPLCPLLPQMVIESHHYTAIPDIFDRLIVTEAISRDLPLLTRDTIIRDSGLVTVIWN</sequence>
<dbReference type="Pfam" id="PF01850">
    <property type="entry name" value="PIN"/>
    <property type="match status" value="1"/>
</dbReference>
<keyword evidence="3" id="KW-1185">Reference proteome</keyword>
<feature type="domain" description="PIN" evidence="1">
    <location>
        <begin position="3"/>
        <end position="124"/>
    </location>
</feature>
<evidence type="ECO:0000313" key="2">
    <source>
        <dbReference type="EMBL" id="ETW97196.1"/>
    </source>
</evidence>